<dbReference type="RefSeq" id="WP_110463365.1">
    <property type="nucleotide sequence ID" value="NZ_QKMR01000027.1"/>
</dbReference>
<dbReference type="Pfam" id="PF00550">
    <property type="entry name" value="PP-binding"/>
    <property type="match status" value="1"/>
</dbReference>
<dbReference type="GO" id="GO:0044550">
    <property type="term" value="P:secondary metabolite biosynthetic process"/>
    <property type="evidence" value="ECO:0007669"/>
    <property type="project" value="TreeGrafter"/>
</dbReference>
<dbReference type="InterPro" id="IPR036736">
    <property type="entry name" value="ACP-like_sf"/>
</dbReference>
<sequence length="127" mass="14625">MENNTKIKKLTETESILLELWKKALKKENVDLEKSFFIQGGTSLEVTALCREIQEKFSDVVQISDIFTYFSIRLLAEFIDSKHRGTCQENVRDKVQQESMENVSDIISALDQDDFSVEDALSKLLDE</sequence>
<accession>A0A318XJC7</accession>
<feature type="domain" description="Carrier" evidence="1">
    <location>
        <begin position="8"/>
        <end position="83"/>
    </location>
</feature>
<dbReference type="Proteomes" id="UP000248132">
    <property type="component" value="Unassembled WGS sequence"/>
</dbReference>
<dbReference type="AlphaFoldDB" id="A0A318XJC7"/>
<comment type="caution">
    <text evidence="2">The sequence shown here is derived from an EMBL/GenBank/DDBJ whole genome shotgun (WGS) entry which is preliminary data.</text>
</comment>
<dbReference type="PANTHER" id="PTHR45527">
    <property type="entry name" value="NONRIBOSOMAL PEPTIDE SYNTHETASE"/>
    <property type="match status" value="1"/>
</dbReference>
<dbReference type="SUPFAM" id="SSF47336">
    <property type="entry name" value="ACP-like"/>
    <property type="match status" value="1"/>
</dbReference>
<dbReference type="Gene3D" id="1.10.1200.10">
    <property type="entry name" value="ACP-like"/>
    <property type="match status" value="1"/>
</dbReference>
<evidence type="ECO:0000259" key="1">
    <source>
        <dbReference type="PROSITE" id="PS50075"/>
    </source>
</evidence>
<dbReference type="EMBL" id="QKMR01000027">
    <property type="protein sequence ID" value="PYG84949.1"/>
    <property type="molecule type" value="Genomic_DNA"/>
</dbReference>
<dbReference type="InterPro" id="IPR009081">
    <property type="entry name" value="PP-bd_ACP"/>
</dbReference>
<organism evidence="2 3">
    <name type="scientific">Ruminiclostridium sufflavum DSM 19573</name>
    <dbReference type="NCBI Taxonomy" id="1121337"/>
    <lineage>
        <taxon>Bacteria</taxon>
        <taxon>Bacillati</taxon>
        <taxon>Bacillota</taxon>
        <taxon>Clostridia</taxon>
        <taxon>Eubacteriales</taxon>
        <taxon>Oscillospiraceae</taxon>
        <taxon>Ruminiclostridium</taxon>
    </lineage>
</organism>
<reference evidence="2 3" key="1">
    <citation type="submission" date="2018-06" db="EMBL/GenBank/DDBJ databases">
        <title>Genomic Encyclopedia of Type Strains, Phase I: the one thousand microbial genomes (KMG-I) project.</title>
        <authorList>
            <person name="Kyrpides N."/>
        </authorList>
    </citation>
    <scope>NUCLEOTIDE SEQUENCE [LARGE SCALE GENOMIC DNA]</scope>
    <source>
        <strain evidence="2 3">DSM 19573</strain>
    </source>
</reference>
<proteinExistence type="predicted"/>
<dbReference type="GO" id="GO:0031177">
    <property type="term" value="F:phosphopantetheine binding"/>
    <property type="evidence" value="ECO:0007669"/>
    <property type="project" value="TreeGrafter"/>
</dbReference>
<evidence type="ECO:0000313" key="3">
    <source>
        <dbReference type="Proteomes" id="UP000248132"/>
    </source>
</evidence>
<dbReference type="GO" id="GO:0043041">
    <property type="term" value="P:amino acid activation for nonribosomal peptide biosynthetic process"/>
    <property type="evidence" value="ECO:0007669"/>
    <property type="project" value="TreeGrafter"/>
</dbReference>
<evidence type="ECO:0000313" key="2">
    <source>
        <dbReference type="EMBL" id="PYG84949.1"/>
    </source>
</evidence>
<keyword evidence="3" id="KW-1185">Reference proteome</keyword>
<dbReference type="PANTHER" id="PTHR45527:SF1">
    <property type="entry name" value="FATTY ACID SYNTHASE"/>
    <property type="match status" value="1"/>
</dbReference>
<gene>
    <name evidence="2" type="ORF">LY28_03407</name>
</gene>
<dbReference type="OrthoDB" id="2667193at2"/>
<protein>
    <submittedName>
        <fullName evidence="2">Phosphopantetheine binding protein</fullName>
    </submittedName>
</protein>
<dbReference type="PROSITE" id="PS50075">
    <property type="entry name" value="CARRIER"/>
    <property type="match status" value="1"/>
</dbReference>
<name>A0A318XJC7_9FIRM</name>
<dbReference type="GO" id="GO:0005737">
    <property type="term" value="C:cytoplasm"/>
    <property type="evidence" value="ECO:0007669"/>
    <property type="project" value="TreeGrafter"/>
</dbReference>